<accession>A0A1F5X2X0</accession>
<comment type="caution">
    <text evidence="1">The sequence shown here is derived from an EMBL/GenBank/DDBJ whole genome shotgun (WGS) entry which is preliminary data.</text>
</comment>
<reference evidence="1 2" key="1">
    <citation type="journal article" date="2016" name="Nat. Commun.">
        <title>Thousands of microbial genomes shed light on interconnected biogeochemical processes in an aquifer system.</title>
        <authorList>
            <person name="Anantharaman K."/>
            <person name="Brown C.T."/>
            <person name="Hug L.A."/>
            <person name="Sharon I."/>
            <person name="Castelle C.J."/>
            <person name="Probst A.J."/>
            <person name="Thomas B.C."/>
            <person name="Singh A."/>
            <person name="Wilkins M.J."/>
            <person name="Karaoz U."/>
            <person name="Brodie E.L."/>
            <person name="Williams K.H."/>
            <person name="Hubbard S.S."/>
            <person name="Banfield J.F."/>
        </authorList>
    </citation>
    <scope>NUCLEOTIDE SEQUENCE [LARGE SCALE GENOMIC DNA]</scope>
</reference>
<protein>
    <submittedName>
        <fullName evidence="1">Uncharacterized protein</fullName>
    </submittedName>
</protein>
<gene>
    <name evidence="1" type="ORF">A3B18_02890</name>
</gene>
<name>A0A1F5X2X0_9BACT</name>
<dbReference type="Proteomes" id="UP000178684">
    <property type="component" value="Unassembled WGS sequence"/>
</dbReference>
<proteinExistence type="predicted"/>
<organism evidence="1 2">
    <name type="scientific">Candidatus Giovannonibacteria bacterium RIFCSPLOWO2_01_FULL_46_13</name>
    <dbReference type="NCBI Taxonomy" id="1798352"/>
    <lineage>
        <taxon>Bacteria</taxon>
        <taxon>Candidatus Giovannoniibacteriota</taxon>
    </lineage>
</organism>
<evidence type="ECO:0000313" key="1">
    <source>
        <dbReference type="EMBL" id="OGF82265.1"/>
    </source>
</evidence>
<dbReference type="AlphaFoldDB" id="A0A1F5X2X0"/>
<sequence length="60" mass="6762">MRSSCAKVLFSSSPYINYINKKIFRIAKLSTSSKNKTLPGKRGAILLHSSKFLKFKLCLP</sequence>
<evidence type="ECO:0000313" key="2">
    <source>
        <dbReference type="Proteomes" id="UP000178684"/>
    </source>
</evidence>
<dbReference type="EMBL" id="MFIE01000023">
    <property type="protein sequence ID" value="OGF82265.1"/>
    <property type="molecule type" value="Genomic_DNA"/>
</dbReference>